<dbReference type="AlphaFoldDB" id="A0AAV7UN16"/>
<keyword evidence="2" id="KW-1185">Reference proteome</keyword>
<comment type="caution">
    <text evidence="1">The sequence shown here is derived from an EMBL/GenBank/DDBJ whole genome shotgun (WGS) entry which is preliminary data.</text>
</comment>
<reference evidence="1" key="1">
    <citation type="journal article" date="2022" name="bioRxiv">
        <title>Sequencing and chromosome-scale assembly of the giantPleurodeles waltlgenome.</title>
        <authorList>
            <person name="Brown T."/>
            <person name="Elewa A."/>
            <person name="Iarovenko S."/>
            <person name="Subramanian E."/>
            <person name="Araus A.J."/>
            <person name="Petzold A."/>
            <person name="Susuki M."/>
            <person name="Suzuki K.-i.T."/>
            <person name="Hayashi T."/>
            <person name="Toyoda A."/>
            <person name="Oliveira C."/>
            <person name="Osipova E."/>
            <person name="Leigh N.D."/>
            <person name="Simon A."/>
            <person name="Yun M.H."/>
        </authorList>
    </citation>
    <scope>NUCLEOTIDE SEQUENCE</scope>
    <source>
        <strain evidence="1">20211129_DDA</strain>
        <tissue evidence="1">Liver</tissue>
    </source>
</reference>
<evidence type="ECO:0000313" key="1">
    <source>
        <dbReference type="EMBL" id="KAJ1190400.1"/>
    </source>
</evidence>
<proteinExistence type="predicted"/>
<protein>
    <submittedName>
        <fullName evidence="1">Uncharacterized protein</fullName>
    </submittedName>
</protein>
<feature type="non-terminal residue" evidence="1">
    <location>
        <position position="1"/>
    </location>
</feature>
<evidence type="ECO:0000313" key="2">
    <source>
        <dbReference type="Proteomes" id="UP001066276"/>
    </source>
</evidence>
<gene>
    <name evidence="1" type="ORF">NDU88_007138</name>
</gene>
<dbReference type="EMBL" id="JANPWB010000005">
    <property type="protein sequence ID" value="KAJ1190400.1"/>
    <property type="molecule type" value="Genomic_DNA"/>
</dbReference>
<accession>A0AAV7UN16</accession>
<name>A0AAV7UN16_PLEWA</name>
<feature type="non-terminal residue" evidence="1">
    <location>
        <position position="60"/>
    </location>
</feature>
<dbReference type="Proteomes" id="UP001066276">
    <property type="component" value="Chromosome 3_1"/>
</dbReference>
<sequence>RGADRVGEDIGDTWMDALEVSASEVCVMLGVVMLVVDVETCRCECGRDREGGEGGGHSRG</sequence>
<organism evidence="1 2">
    <name type="scientific">Pleurodeles waltl</name>
    <name type="common">Iberian ribbed newt</name>
    <dbReference type="NCBI Taxonomy" id="8319"/>
    <lineage>
        <taxon>Eukaryota</taxon>
        <taxon>Metazoa</taxon>
        <taxon>Chordata</taxon>
        <taxon>Craniata</taxon>
        <taxon>Vertebrata</taxon>
        <taxon>Euteleostomi</taxon>
        <taxon>Amphibia</taxon>
        <taxon>Batrachia</taxon>
        <taxon>Caudata</taxon>
        <taxon>Salamandroidea</taxon>
        <taxon>Salamandridae</taxon>
        <taxon>Pleurodelinae</taxon>
        <taxon>Pleurodeles</taxon>
    </lineage>
</organism>